<dbReference type="EMBL" id="DXCF01000021">
    <property type="protein sequence ID" value="HIZ09712.1"/>
    <property type="molecule type" value="Genomic_DNA"/>
</dbReference>
<evidence type="ECO:0000259" key="13">
    <source>
        <dbReference type="Pfam" id="PF02880"/>
    </source>
</evidence>
<dbReference type="PANTHER" id="PTHR42946:SF1">
    <property type="entry name" value="PHOSPHOGLUCOMUTASE (ALPHA-D-GLUCOSE-1,6-BISPHOSPHATE-DEPENDENT)"/>
    <property type="match status" value="1"/>
</dbReference>
<keyword evidence="3" id="KW-0597">Phosphoprotein</keyword>
<reference evidence="14" key="1">
    <citation type="journal article" date="2021" name="PeerJ">
        <title>Extensive microbial diversity within the chicken gut microbiome revealed by metagenomics and culture.</title>
        <authorList>
            <person name="Gilroy R."/>
            <person name="Ravi A."/>
            <person name="Getino M."/>
            <person name="Pursley I."/>
            <person name="Horton D.L."/>
            <person name="Alikhan N.F."/>
            <person name="Baker D."/>
            <person name="Gharbi K."/>
            <person name="Hall N."/>
            <person name="Watson M."/>
            <person name="Adriaenssens E.M."/>
            <person name="Foster-Nyarko E."/>
            <person name="Jarju S."/>
            <person name="Secka A."/>
            <person name="Antonio M."/>
            <person name="Oren A."/>
            <person name="Chaudhuri R.R."/>
            <person name="La Ragione R."/>
            <person name="Hildebrand F."/>
            <person name="Pallen M.J."/>
        </authorList>
    </citation>
    <scope>NUCLEOTIDE SEQUENCE</scope>
    <source>
        <strain evidence="14">CHK192-19661</strain>
    </source>
</reference>
<feature type="domain" description="Alpha-D-phosphohexomutase alpha/beta/alpha" evidence="13">
    <location>
        <begin position="247"/>
        <end position="349"/>
    </location>
</feature>
<evidence type="ECO:0000256" key="1">
    <source>
        <dbReference type="ARBA" id="ARBA00001946"/>
    </source>
</evidence>
<keyword evidence="5 9" id="KW-0460">Magnesium</keyword>
<dbReference type="GO" id="GO:0004615">
    <property type="term" value="F:phosphomannomutase activity"/>
    <property type="evidence" value="ECO:0007669"/>
    <property type="project" value="TreeGrafter"/>
</dbReference>
<evidence type="ECO:0000256" key="2">
    <source>
        <dbReference type="ARBA" id="ARBA00010231"/>
    </source>
</evidence>
<evidence type="ECO:0000259" key="10">
    <source>
        <dbReference type="Pfam" id="PF00408"/>
    </source>
</evidence>
<evidence type="ECO:0000256" key="3">
    <source>
        <dbReference type="ARBA" id="ARBA00022553"/>
    </source>
</evidence>
<evidence type="ECO:0000256" key="7">
    <source>
        <dbReference type="ARBA" id="ARBA00066330"/>
    </source>
</evidence>
<dbReference type="FunFam" id="3.40.120.10:FF:000002">
    <property type="entry name" value="Phosphoglucosamine mutase"/>
    <property type="match status" value="1"/>
</dbReference>
<dbReference type="InterPro" id="IPR005845">
    <property type="entry name" value="A-D-PHexomutase_a/b/a-II"/>
</dbReference>
<name>A0A9D2D6V4_9FIRM</name>
<evidence type="ECO:0000256" key="9">
    <source>
        <dbReference type="RuleBase" id="RU004326"/>
    </source>
</evidence>
<dbReference type="InterPro" id="IPR050060">
    <property type="entry name" value="Phosphoglucosamine_mutase"/>
</dbReference>
<dbReference type="GO" id="GO:0006048">
    <property type="term" value="P:UDP-N-acetylglucosamine biosynthetic process"/>
    <property type="evidence" value="ECO:0007669"/>
    <property type="project" value="TreeGrafter"/>
</dbReference>
<dbReference type="Gene3D" id="3.40.120.10">
    <property type="entry name" value="Alpha-D-Glucose-1,6-Bisphosphate, subunit A, domain 3"/>
    <property type="match status" value="3"/>
</dbReference>
<evidence type="ECO:0000256" key="8">
    <source>
        <dbReference type="ARBA" id="ARBA00068193"/>
    </source>
</evidence>
<dbReference type="AlphaFoldDB" id="A0A9D2D6V4"/>
<comment type="caution">
    <text evidence="14">The sequence shown here is derived from an EMBL/GenBank/DDBJ whole genome shotgun (WGS) entry which is preliminary data.</text>
</comment>
<dbReference type="InterPro" id="IPR016066">
    <property type="entry name" value="A-D-PHexomutase_CS"/>
</dbReference>
<dbReference type="Pfam" id="PF02878">
    <property type="entry name" value="PGM_PMM_I"/>
    <property type="match status" value="1"/>
</dbReference>
<proteinExistence type="inferred from homology"/>
<keyword evidence="4 9" id="KW-0479">Metal-binding</keyword>
<dbReference type="SUPFAM" id="SSF53738">
    <property type="entry name" value="Phosphoglucomutase, first 3 domains"/>
    <property type="match status" value="3"/>
</dbReference>
<feature type="domain" description="Alpha-D-phosphohexomutase alpha/beta/alpha" evidence="11">
    <location>
        <begin position="3"/>
        <end position="130"/>
    </location>
</feature>
<dbReference type="FunFam" id="3.40.120.10:FF:000001">
    <property type="entry name" value="Phosphoglucosamine mutase"/>
    <property type="match status" value="1"/>
</dbReference>
<dbReference type="InterPro" id="IPR005843">
    <property type="entry name" value="A-D-PHexomutase_C"/>
</dbReference>
<dbReference type="InterPro" id="IPR005841">
    <property type="entry name" value="Alpha-D-phosphohexomutase_SF"/>
</dbReference>
<organism evidence="14 15">
    <name type="scientific">Candidatus Borkfalkia avicola</name>
    <dbReference type="NCBI Taxonomy" id="2838503"/>
    <lineage>
        <taxon>Bacteria</taxon>
        <taxon>Bacillati</taxon>
        <taxon>Bacillota</taxon>
        <taxon>Clostridia</taxon>
        <taxon>Christensenellales</taxon>
        <taxon>Christensenellaceae</taxon>
        <taxon>Candidatus Borkfalkia</taxon>
    </lineage>
</organism>
<dbReference type="GO" id="GO:0000287">
    <property type="term" value="F:magnesium ion binding"/>
    <property type="evidence" value="ECO:0007669"/>
    <property type="project" value="InterPro"/>
</dbReference>
<evidence type="ECO:0000256" key="4">
    <source>
        <dbReference type="ARBA" id="ARBA00022723"/>
    </source>
</evidence>
<protein>
    <recommendedName>
        <fullName evidence="8">Phosphoglucosamine mutase</fullName>
        <ecNumber evidence="7">5.4.2.10</ecNumber>
    </recommendedName>
</protein>
<dbReference type="GO" id="GO:0009252">
    <property type="term" value="P:peptidoglycan biosynthetic process"/>
    <property type="evidence" value="ECO:0007669"/>
    <property type="project" value="TreeGrafter"/>
</dbReference>
<dbReference type="InterPro" id="IPR005844">
    <property type="entry name" value="A-D-PHexomutase_a/b/a-I"/>
</dbReference>
<dbReference type="GO" id="GO:0005829">
    <property type="term" value="C:cytosol"/>
    <property type="evidence" value="ECO:0007669"/>
    <property type="project" value="TreeGrafter"/>
</dbReference>
<dbReference type="InterPro" id="IPR016055">
    <property type="entry name" value="A-D-PHexomutase_a/b/a-I/II/III"/>
</dbReference>
<dbReference type="Pfam" id="PF00408">
    <property type="entry name" value="PGM_PMM_IV"/>
    <property type="match status" value="1"/>
</dbReference>
<dbReference type="GO" id="GO:0005975">
    <property type="term" value="P:carbohydrate metabolic process"/>
    <property type="evidence" value="ECO:0007669"/>
    <property type="project" value="InterPro"/>
</dbReference>
<dbReference type="PANTHER" id="PTHR42946">
    <property type="entry name" value="PHOSPHOHEXOSE MUTASE"/>
    <property type="match status" value="1"/>
</dbReference>
<dbReference type="GO" id="GO:0008966">
    <property type="term" value="F:phosphoglucosamine mutase activity"/>
    <property type="evidence" value="ECO:0007669"/>
    <property type="project" value="UniProtKB-EC"/>
</dbReference>
<dbReference type="PROSITE" id="PS00710">
    <property type="entry name" value="PGM_PMM"/>
    <property type="match status" value="1"/>
</dbReference>
<dbReference type="PRINTS" id="PR00509">
    <property type="entry name" value="PGMPMM"/>
</dbReference>
<evidence type="ECO:0000256" key="5">
    <source>
        <dbReference type="ARBA" id="ARBA00022842"/>
    </source>
</evidence>
<dbReference type="InterPro" id="IPR036900">
    <property type="entry name" value="A-D-PHexomutase_C_sf"/>
</dbReference>
<dbReference type="SUPFAM" id="SSF55957">
    <property type="entry name" value="Phosphoglucomutase, C-terminal domain"/>
    <property type="match status" value="1"/>
</dbReference>
<keyword evidence="6" id="KW-0413">Isomerase</keyword>
<dbReference type="Proteomes" id="UP000824025">
    <property type="component" value="Unassembled WGS sequence"/>
</dbReference>
<dbReference type="Gene3D" id="3.30.310.50">
    <property type="entry name" value="Alpha-D-phosphohexomutase, C-terminal domain"/>
    <property type="match status" value="1"/>
</dbReference>
<feature type="domain" description="Alpha-D-phosphohexomutase C-terminal" evidence="10">
    <location>
        <begin position="363"/>
        <end position="422"/>
    </location>
</feature>
<evidence type="ECO:0000313" key="14">
    <source>
        <dbReference type="EMBL" id="HIZ09712.1"/>
    </source>
</evidence>
<dbReference type="InterPro" id="IPR005846">
    <property type="entry name" value="A-D-PHexomutase_a/b/a-III"/>
</dbReference>
<evidence type="ECO:0000256" key="6">
    <source>
        <dbReference type="ARBA" id="ARBA00023235"/>
    </source>
</evidence>
<sequence>MSKYFGTDGIRGVAGEELTARTAFALGNALCRLKKRPLVVVGQDTRTSSDMLALALSAGVTAGGGSVLAGGVLPTAAVAFFVRRCKADFGVMVSASHNPPAYNGLKVFDAHGFKLGERSEERAERYFDGYAFASALSCGRCRRLPRRGAYADHLVSCGVPLAGKKFVVDCANGAAGEFAPRVFGRLGAQVVAVGRSRDGRKINGGCGALHPAALARIVRETGADAGFAYDGDADRLIAADEKGEIVDGDRILCILAADLAESGALPQGIAVGTSHTNTGAERWLAARGIRLLRTDVGDRYVSECMRRTGAAAGGEQSGHVILSAFSTTGDGILTSVRLARLIESAPLSVLADIRLLPQCNVSVRVRDKVRTLGSEGVRAAVARESGKVARLVVRASGTEPVVRIFAEAETARAASAAAEGVRRAVLSEEE</sequence>
<evidence type="ECO:0000259" key="12">
    <source>
        <dbReference type="Pfam" id="PF02879"/>
    </source>
</evidence>
<reference evidence="14" key="2">
    <citation type="submission" date="2021-04" db="EMBL/GenBank/DDBJ databases">
        <authorList>
            <person name="Gilroy R."/>
        </authorList>
    </citation>
    <scope>NUCLEOTIDE SEQUENCE</scope>
    <source>
        <strain evidence="14">CHK192-19661</strain>
    </source>
</reference>
<dbReference type="Pfam" id="PF02880">
    <property type="entry name" value="PGM_PMM_III"/>
    <property type="match status" value="1"/>
</dbReference>
<evidence type="ECO:0000259" key="11">
    <source>
        <dbReference type="Pfam" id="PF02878"/>
    </source>
</evidence>
<accession>A0A9D2D6V4</accession>
<dbReference type="EC" id="5.4.2.10" evidence="7"/>
<comment type="similarity">
    <text evidence="2 9">Belongs to the phosphohexose mutase family.</text>
</comment>
<comment type="cofactor">
    <cofactor evidence="1">
        <name>Mg(2+)</name>
        <dbReference type="ChEBI" id="CHEBI:18420"/>
    </cofactor>
</comment>
<gene>
    <name evidence="14" type="ORF">H9726_04400</name>
</gene>
<evidence type="ECO:0000313" key="15">
    <source>
        <dbReference type="Proteomes" id="UP000824025"/>
    </source>
</evidence>
<feature type="domain" description="Alpha-D-phosphohexomutase alpha/beta/alpha" evidence="12">
    <location>
        <begin position="150"/>
        <end position="243"/>
    </location>
</feature>
<dbReference type="Pfam" id="PF02879">
    <property type="entry name" value="PGM_PMM_II"/>
    <property type="match status" value="1"/>
</dbReference>